<feature type="compositionally biased region" description="Polar residues" evidence="2">
    <location>
        <begin position="917"/>
        <end position="927"/>
    </location>
</feature>
<evidence type="ECO:0000256" key="2">
    <source>
        <dbReference type="SAM" id="MobiDB-lite"/>
    </source>
</evidence>
<dbReference type="Proteomes" id="UP000076502">
    <property type="component" value="Unassembled WGS sequence"/>
</dbReference>
<organism evidence="4 5">
    <name type="scientific">Dufourea novaeangliae</name>
    <name type="common">Sweat bee</name>
    <dbReference type="NCBI Taxonomy" id="178035"/>
    <lineage>
        <taxon>Eukaryota</taxon>
        <taxon>Metazoa</taxon>
        <taxon>Ecdysozoa</taxon>
        <taxon>Arthropoda</taxon>
        <taxon>Hexapoda</taxon>
        <taxon>Insecta</taxon>
        <taxon>Pterygota</taxon>
        <taxon>Neoptera</taxon>
        <taxon>Endopterygota</taxon>
        <taxon>Hymenoptera</taxon>
        <taxon>Apocrita</taxon>
        <taxon>Aculeata</taxon>
        <taxon>Apoidea</taxon>
        <taxon>Anthophila</taxon>
        <taxon>Halictidae</taxon>
        <taxon>Rophitinae</taxon>
        <taxon>Dufourea</taxon>
    </lineage>
</organism>
<dbReference type="EMBL" id="KQ434803">
    <property type="protein sequence ID" value="KZC05955.1"/>
    <property type="molecule type" value="Genomic_DNA"/>
</dbReference>
<name>A0A154P1Y8_DUFNO</name>
<dbReference type="Pfam" id="PF15995">
    <property type="entry name" value="DUF4771"/>
    <property type="match status" value="1"/>
</dbReference>
<feature type="coiled-coil region" evidence="1">
    <location>
        <begin position="492"/>
        <end position="519"/>
    </location>
</feature>
<dbReference type="PANTHER" id="PTHR41967:SF6">
    <property type="entry name" value="FI19406P1-RELATED"/>
    <property type="match status" value="1"/>
</dbReference>
<keyword evidence="5" id="KW-1185">Reference proteome</keyword>
<dbReference type="InterPro" id="IPR031936">
    <property type="entry name" value="DUF4771"/>
</dbReference>
<feature type="domain" description="DUF4771" evidence="3">
    <location>
        <begin position="1544"/>
        <end position="1676"/>
    </location>
</feature>
<feature type="compositionally biased region" description="Polar residues" evidence="2">
    <location>
        <begin position="967"/>
        <end position="983"/>
    </location>
</feature>
<gene>
    <name evidence="4" type="ORF">WN55_06130</name>
</gene>
<keyword evidence="1" id="KW-0175">Coiled coil</keyword>
<dbReference type="PANTHER" id="PTHR41967">
    <property type="entry name" value="FI19406P1-RELATED"/>
    <property type="match status" value="1"/>
</dbReference>
<protein>
    <recommendedName>
        <fullName evidence="3">DUF4771 domain-containing protein</fullName>
    </recommendedName>
</protein>
<evidence type="ECO:0000313" key="5">
    <source>
        <dbReference type="Proteomes" id="UP000076502"/>
    </source>
</evidence>
<accession>A0A154P1Y8</accession>
<reference evidence="4 5" key="1">
    <citation type="submission" date="2015-07" db="EMBL/GenBank/DDBJ databases">
        <title>The genome of Dufourea novaeangliae.</title>
        <authorList>
            <person name="Pan H."/>
            <person name="Kapheim K."/>
        </authorList>
    </citation>
    <scope>NUCLEOTIDE SEQUENCE [LARGE SCALE GENOMIC DNA]</scope>
    <source>
        <strain evidence="4">0120121106</strain>
        <tissue evidence="4">Whole body</tissue>
    </source>
</reference>
<evidence type="ECO:0000256" key="1">
    <source>
        <dbReference type="SAM" id="Coils"/>
    </source>
</evidence>
<feature type="region of interest" description="Disordered" evidence="2">
    <location>
        <begin position="1470"/>
        <end position="1529"/>
    </location>
</feature>
<evidence type="ECO:0000313" key="4">
    <source>
        <dbReference type="EMBL" id="KZC05955.1"/>
    </source>
</evidence>
<feature type="compositionally biased region" description="Basic and acidic residues" evidence="2">
    <location>
        <begin position="1497"/>
        <end position="1512"/>
    </location>
</feature>
<sequence>MIIKPYDFCCSSDNIDPLTQYDQKENFFNKSSLMSMNTINESPVLKFRTHFTGYVDSELTKKSAKAKPSDIEDSRRKLYTKQPVNKLSKYTSSKLHIRAGSSDDDLCDKQTNKVKEGPIQWYLEDEIRFMKNLMMLQCVIQQDCEEMVTGRTQRTLAEIGAISTFFMLTPDIIKKLQEICNSIAFLTLPEAIVELHERLPSVIMPKIIPKPVPPTSPIRQKKESPYEEDLFLRPDWVSYYNKYEIWQAKCQLIPIPKVILPPKECLVITSENTRVLHNNDETKVQRKAGGGSFIDDRSDHIRNNPILQKKQKQTTSIKEEGKNNLSRNIKQKNPTLVKKKETVKKQKRESITGKDIIDNNDDNAKQEVDAMNKPEFVFDIPELPNGSKVFDFTINGISEKSGPVEYKICGVLQPPQLNKKSWLGEKHAHYVISGAADDPPSCPVTYEMTGIANITPVNSNEKFFAILKLGDGPKKIYPSGRKNLSPKWQEWLQSADEEYRKAEREANKLIKNIGAITRLVFPGLKCDSCCSCRQSRKSYLKSKETKTPYFVIDTIAEDSKKNKCIIGSMAMHSPAPTPPESTVNLLEVIASEDVLTSKLMINGVTNPKGETQYFISGIKEEIIHQPSRVIERPPPRPPRNVPPCECAIQQISAKGLTTTVSHDHIPWTKEDGLCFGKKFRPGESPAFSCKMYPGDKSCRRNPFFREITKMKKRAEKASKKATGVPEKKRMYSIADFQPCGDEHGMGICGAPWGTLHTLTPQELEEQEKLRKEILRGPPCGTKPGRAVCKGPFGERIPFKKPKIDLQELPGEFDDEDIEDEEEEEKVEKKPVMVMREKEKKRDKKCKQMIKEKQVKQFIPDPTYPGYDDPWNIYRTAPTEKESETDFKALLKLSSPKPSALPVESKLLLNNQKDRQKSVVSLNKNQSPKKPASGKLKTNEEAPIQGTKSVDTKDTQNRLPDKVLNPQKAKSSQAEGNLKTSSNFIRERGGKKKHRRKDTSSVDDIDADPKKRIQNLKNMLTSPDIYPYDVKPVNLPEEPKTRCAREYEDISIVDDSIKLDEVSRTQLLNKGPCGWRTKSEQQLPTKKTLVYLSEPDYPPETIAVRPGGRPCICRQNKDKKKVLTYNIGGLIRGKRDDPDVIDKKLLKKKKDQDDKKLQVIEGIIYHTPPPSPRRSDEYVPEYDLYTSPYDMCLSQRTDKNLKYFEQYSGPKGSMPKGTKQREPCECDEFVDTYGIQVDSQDTETEKATAEFEKNRQQLIEAIPPKERWDLALKDIGLIDYYTRCKDSMPCWLKCAKFNNVGCKLPIRKLQIKRPVCECKYERKILEHKEEKTKWKERRKRLKSMKKEPFMNIVDTSKPMVADTKLMISGVKRIPREDEYVDDVKYCITGVVENYTEEPPKPIVGGVQMATPIQTPEPSVEEIPCVCLHRHWSPTNIPPGPVPKPEEIRQAEEKKRRQAAEEAYKQIHAPEPVYDSHGTHSCKKTCDPNALSEDEDTEGRDSIMPRLSLKESRSRATGLPKQTKHQRKSITDDSKIKENLMKMAAQGFLFAKLPKCFLLPQLRYWLMYREGFALTDADKEKSLQRSLMMWNSLSAKKLSKLEPPSLNMTKFQLRNLTFSDIERMKEKIARNKAIFHSEVRKNRVVFARSLWNTMDYGKFPSLSFKRAFFSYMAGKEADGYVFKPWFRSDVRKGTT</sequence>
<evidence type="ECO:0000259" key="3">
    <source>
        <dbReference type="Pfam" id="PF15995"/>
    </source>
</evidence>
<feature type="region of interest" description="Disordered" evidence="2">
    <location>
        <begin position="893"/>
        <end position="1006"/>
    </location>
</feature>
<dbReference type="OrthoDB" id="6613664at2759"/>
<feature type="compositionally biased region" description="Basic and acidic residues" evidence="2">
    <location>
        <begin position="949"/>
        <end position="960"/>
    </location>
</feature>
<proteinExistence type="predicted"/>